<keyword evidence="1" id="KW-0472">Membrane</keyword>
<feature type="transmembrane region" description="Helical" evidence="1">
    <location>
        <begin position="350"/>
        <end position="367"/>
    </location>
</feature>
<comment type="caution">
    <text evidence="2">The sequence shown here is derived from an EMBL/GenBank/DDBJ whole genome shotgun (WGS) entry which is preliminary data.</text>
</comment>
<feature type="transmembrane region" description="Helical" evidence="1">
    <location>
        <begin position="284"/>
        <end position="305"/>
    </location>
</feature>
<reference evidence="2" key="2">
    <citation type="submission" date="2020-09" db="EMBL/GenBank/DDBJ databases">
        <authorList>
            <person name="Sun Q."/>
            <person name="Kim S."/>
        </authorList>
    </citation>
    <scope>NUCLEOTIDE SEQUENCE</scope>
    <source>
        <strain evidence="2">KCTC 12870</strain>
    </source>
</reference>
<dbReference type="RefSeq" id="WP_229792056.1">
    <property type="nucleotide sequence ID" value="NZ_BMXG01000004.1"/>
</dbReference>
<evidence type="ECO:0000256" key="1">
    <source>
        <dbReference type="SAM" id="Phobius"/>
    </source>
</evidence>
<dbReference type="Pfam" id="PF07399">
    <property type="entry name" value="Na_H_antiport_3"/>
    <property type="match status" value="1"/>
</dbReference>
<reference evidence="2" key="1">
    <citation type="journal article" date="2014" name="Int. J. Syst. Evol. Microbiol.">
        <title>Complete genome sequence of Corynebacterium casei LMG S-19264T (=DSM 44701T), isolated from a smear-ripened cheese.</title>
        <authorList>
            <consortium name="US DOE Joint Genome Institute (JGI-PGF)"/>
            <person name="Walter F."/>
            <person name="Albersmeier A."/>
            <person name="Kalinowski J."/>
            <person name="Ruckert C."/>
        </authorList>
    </citation>
    <scope>NUCLEOTIDE SEQUENCE</scope>
    <source>
        <strain evidence="2">KCTC 12870</strain>
    </source>
</reference>
<proteinExistence type="predicted"/>
<evidence type="ECO:0000313" key="2">
    <source>
        <dbReference type="EMBL" id="GHB95407.1"/>
    </source>
</evidence>
<organism evidence="2 3">
    <name type="scientific">Cerasicoccus arenae</name>
    <dbReference type="NCBI Taxonomy" id="424488"/>
    <lineage>
        <taxon>Bacteria</taxon>
        <taxon>Pseudomonadati</taxon>
        <taxon>Verrucomicrobiota</taxon>
        <taxon>Opitutia</taxon>
        <taxon>Puniceicoccales</taxon>
        <taxon>Cerasicoccaceae</taxon>
        <taxon>Cerasicoccus</taxon>
    </lineage>
</organism>
<accession>A0A8J3DI31</accession>
<feature type="transmembrane region" description="Helical" evidence="1">
    <location>
        <begin position="199"/>
        <end position="229"/>
    </location>
</feature>
<dbReference type="InterPro" id="IPR009978">
    <property type="entry name" value="Na_H_antiport_3"/>
</dbReference>
<evidence type="ECO:0000313" key="3">
    <source>
        <dbReference type="Proteomes" id="UP000642829"/>
    </source>
</evidence>
<feature type="transmembrane region" description="Helical" evidence="1">
    <location>
        <begin position="62"/>
        <end position="81"/>
    </location>
</feature>
<keyword evidence="3" id="KW-1185">Reference proteome</keyword>
<dbReference type="Proteomes" id="UP000642829">
    <property type="component" value="Unassembled WGS sequence"/>
</dbReference>
<protein>
    <submittedName>
        <fullName evidence="2">Membrane protein</fullName>
    </submittedName>
</protein>
<dbReference type="EMBL" id="BMXG01000004">
    <property type="protein sequence ID" value="GHB95407.1"/>
    <property type="molecule type" value="Genomic_DNA"/>
</dbReference>
<feature type="transmembrane region" description="Helical" evidence="1">
    <location>
        <begin position="326"/>
        <end position="344"/>
    </location>
</feature>
<feature type="transmembrane region" description="Helical" evidence="1">
    <location>
        <begin position="498"/>
        <end position="518"/>
    </location>
</feature>
<keyword evidence="1" id="KW-1133">Transmembrane helix</keyword>
<keyword evidence="1" id="KW-0812">Transmembrane</keyword>
<name>A0A8J3DI31_9BACT</name>
<dbReference type="AlphaFoldDB" id="A0A8J3DI31"/>
<gene>
    <name evidence="2" type="ORF">GCM10007047_08940</name>
</gene>
<feature type="transmembrane region" description="Helical" evidence="1">
    <location>
        <begin position="379"/>
        <end position="400"/>
    </location>
</feature>
<feature type="transmembrane region" description="Helical" evidence="1">
    <location>
        <begin position="241"/>
        <end position="264"/>
    </location>
</feature>
<sequence>MLSLFGATSLFAAGGGHGAESDIVFPEPLAGYMDKEADMEAELGRPLTLVEILKERIASDPINLVASIIFFCAILHTFMCAKFNKMAHNYEHAHKEKLKKDGHSYPPGKEPVCFKATLFHFLGEVEAIFGIWVVPLVIAICITPNHGWDYAVEYVNNRNYTEPMFVVVIMAIASTRPVIKFAERCLKMVASLGHGSPLAWWLAILTVAPLLGSFITEPAAMTIAAMLLGQQFYKLKPSAKLCYATLGLLFVNISVGGTLSHFAAPPVLMVAGKWNWDMMFMLTHFGWRAILGIIIANALYLSIFFKELKSLKAEQKVENEANFEEPVPFWVIIVHLGFLAWTVMTLHEPPFFIGGFLFFLGFTKATDHYQYQLNIKSPMLVGFFLAGLVIHGGLQGWWIAPILSSLSETMLFCIATVLTAFNDNAAITLLASEVPAFGPLDIHGVAKSAEALVTARALEYAVVAGAVTGGGLTVIANAPNPAGQSILSKYFPEGISPIGLLLGALIPTLIMAVCFIVLPH</sequence>